<dbReference type="AlphaFoldDB" id="A0A9P4K225"/>
<dbReference type="CDD" id="cd07718">
    <property type="entry name" value="RNaseZ_ELAC1_ELAC2-C-term-like_MBL-fold"/>
    <property type="match status" value="1"/>
</dbReference>
<evidence type="ECO:0000256" key="2">
    <source>
        <dbReference type="ARBA" id="ARBA00001947"/>
    </source>
</evidence>
<evidence type="ECO:0000256" key="11">
    <source>
        <dbReference type="SAM" id="MobiDB-lite"/>
    </source>
</evidence>
<dbReference type="GO" id="GO:0005739">
    <property type="term" value="C:mitochondrion"/>
    <property type="evidence" value="ECO:0007669"/>
    <property type="project" value="TreeGrafter"/>
</dbReference>
<dbReference type="PANTHER" id="PTHR12553">
    <property type="entry name" value="ZINC PHOSPHODIESTERASE ELAC PROTEIN 2"/>
    <property type="match status" value="1"/>
</dbReference>
<dbReference type="InterPro" id="IPR027794">
    <property type="entry name" value="tRNase_Z_dom"/>
</dbReference>
<evidence type="ECO:0000259" key="12">
    <source>
        <dbReference type="Pfam" id="PF12706"/>
    </source>
</evidence>
<dbReference type="InterPro" id="IPR036866">
    <property type="entry name" value="RibonucZ/Hydroxyglut_hydro"/>
</dbReference>
<dbReference type="Proteomes" id="UP000800093">
    <property type="component" value="Unassembled WGS sequence"/>
</dbReference>
<evidence type="ECO:0000313" key="14">
    <source>
        <dbReference type="EMBL" id="KAF2259892.1"/>
    </source>
</evidence>
<reference evidence="15" key="1">
    <citation type="journal article" date="2020" name="Stud. Mycol.">
        <title>101 Dothideomycetes genomes: A test case for predicting lifestyles and emergence of pathogens.</title>
        <authorList>
            <person name="Haridas S."/>
            <person name="Albert R."/>
            <person name="Binder M."/>
            <person name="Bloem J."/>
            <person name="LaButti K."/>
            <person name="Salamov A."/>
            <person name="Andreopoulos B."/>
            <person name="Baker S."/>
            <person name="Barry K."/>
            <person name="Bills G."/>
            <person name="Bluhm B."/>
            <person name="Cannon C."/>
            <person name="Castanera R."/>
            <person name="Culley D."/>
            <person name="Daum C."/>
            <person name="Ezra D."/>
            <person name="Gonzalez J."/>
            <person name="Henrissat B."/>
            <person name="Kuo A."/>
            <person name="Liang C."/>
            <person name="Lipzen A."/>
            <person name="Lutzoni F."/>
            <person name="Magnuson J."/>
            <person name="Mondo S."/>
            <person name="Nolan M."/>
            <person name="Ohm R."/>
            <person name="Pangilinan J."/>
            <person name="Park H.-J."/>
            <person name="Ramirez L."/>
            <person name="Alfaro M."/>
            <person name="Sun H."/>
            <person name="Tritt A."/>
            <person name="Yoshinaga Y."/>
            <person name="Zwiers L.-H."/>
            <person name="Turgeon B."/>
            <person name="Goodwin S."/>
            <person name="Spatafora J."/>
            <person name="Crous P."/>
            <person name="Grigoriev I."/>
        </authorList>
    </citation>
    <scope>NUCLEOTIDE SEQUENCE [LARGE SCALE GENOMIC DNA]</scope>
    <source>
        <strain evidence="15">CBS 304.66</strain>
    </source>
</reference>
<evidence type="ECO:0000313" key="15">
    <source>
        <dbReference type="Proteomes" id="UP000800093"/>
    </source>
</evidence>
<name>A0A9P4K225_9PLEO</name>
<dbReference type="EC" id="3.1.26.11" evidence="4"/>
<keyword evidence="5" id="KW-0819">tRNA processing</keyword>
<dbReference type="GO" id="GO:0042781">
    <property type="term" value="F:3'-tRNA processing endoribonuclease activity"/>
    <property type="evidence" value="ECO:0007669"/>
    <property type="project" value="UniProtKB-EC"/>
</dbReference>
<dbReference type="InterPro" id="IPR047151">
    <property type="entry name" value="RNZ2-like"/>
</dbReference>
<feature type="region of interest" description="Disordered" evidence="11">
    <location>
        <begin position="852"/>
        <end position="880"/>
    </location>
</feature>
<dbReference type="InterPro" id="IPR001279">
    <property type="entry name" value="Metallo-B-lactamas"/>
</dbReference>
<evidence type="ECO:0000256" key="8">
    <source>
        <dbReference type="ARBA" id="ARBA00022759"/>
    </source>
</evidence>
<dbReference type="Pfam" id="PF13691">
    <property type="entry name" value="Lactamase_B_4"/>
    <property type="match status" value="1"/>
</dbReference>
<keyword evidence="15" id="KW-1185">Reference proteome</keyword>
<keyword evidence="10" id="KW-0862">Zinc</keyword>
<feature type="domain" description="Metallo-beta-lactamase" evidence="12">
    <location>
        <begin position="582"/>
        <end position="655"/>
    </location>
</feature>
<dbReference type="OrthoDB" id="527344at2759"/>
<feature type="compositionally biased region" description="Acidic residues" evidence="11">
    <location>
        <begin position="868"/>
        <end position="879"/>
    </location>
</feature>
<accession>A0A9P4K225</accession>
<comment type="catalytic activity">
    <reaction evidence="1">
        <text>Endonucleolytic cleavage of RNA, removing extra 3' nucleotides from tRNA precursor, generating 3' termini of tRNAs. A 3'-hydroxy group is left at the tRNA terminus and a 5'-phosphoryl group is left at the trailer molecule.</text>
        <dbReference type="EC" id="3.1.26.11"/>
    </reaction>
</comment>
<sequence length="981" mass="108922">MDVHIQFVTTPTADTPGTTLMLTTAKQNYLFGNESEGTQRALTQNGMRLMKVQDFFVTGRTEWSNVGGTVGLILTLADATATAYQSALEYWRSKSTKNLPEPVPPKLNIHGPPNLKHLFATCRRFIFRKGMPVTITEYKETMVERTDEGAIPPTWKDQNIRVWALAVKPPRKDNEAWLEDALAAKQERYDKVLNSFEDEQAPVSESQEDRDSRFDRIRSQVLDHMFNSSWKFDTLVEKHISEVEMPAAIYIRHPETKELQSYAGPFPRGEEPLPDIRVLVRTPWPGALVQALPPTKPAVEAISYIVNTFPSRGKFDAKRAQELGIQPGPIFRLLTQGKSVKNASGETITSDMVMGPEKPAQGVAILDVPSLEYLEPLLQREEILSGTVMDDIRLCIWILGPGIAGHPTLQTFMQKLDKVEHVISSADTCPNRLALDSVAAQTVRLGQIDPDRYQLPFHDNSTLPQNSLYGRASCNRLAVSSATRAERGLKFRLKPIFELAKDAGPPPLLNVSEVEKSTSLDIIKLAQSAQRDVENDAEVLKSWRERIQRPDTEIITLGTGSALPSKYRNVSATLIKVPGIGNYLLDCGENTLGQLQRVFKPDELVEVLRNLRMIWVSHLHADHHLGTASVIKAWYAVVHDSIPVYAPPSMSSISTEVSTYGLSVVSHEGMLRWLFEYSSLEDFGYSRIVPLDITSNQDGSEPGSTLSLCPLPNRGKADQDMLRREDYETVLGVSDIQACYVSHCRGAMAVSLTFPDSSADEMSEIKTKPLKVSYSGDCRPSIHFTRIGQDSTVLVHEATFDDELKSDAKAKKHSTTSEALGIGAKMKAKAVVLTHFSQRYQKIPVLETVENDAEGEEDGLLDPGAAEDVNDGPAMEDDVDPRTEELDVGVDKAFPHNHAVQPDMPSEQVIKVRAKDMKVAVAFDYMRVKVGDIAQLEKFNMALGRLLAEKDEDDRAGERNGNGKRVSDGEGRKGKKGKRNN</sequence>
<dbReference type="GO" id="GO:1990180">
    <property type="term" value="P:mitochondrial tRNA 3'-end processing"/>
    <property type="evidence" value="ECO:0007669"/>
    <property type="project" value="TreeGrafter"/>
</dbReference>
<feature type="region of interest" description="Disordered" evidence="11">
    <location>
        <begin position="948"/>
        <end position="981"/>
    </location>
</feature>
<gene>
    <name evidence="14" type="ORF">CC78DRAFT_502396</name>
</gene>
<dbReference type="PANTHER" id="PTHR12553:SF49">
    <property type="entry name" value="ZINC PHOSPHODIESTERASE ELAC PROTEIN 2"/>
    <property type="match status" value="1"/>
</dbReference>
<keyword evidence="9" id="KW-0378">Hydrolase</keyword>
<comment type="similarity">
    <text evidence="3">Belongs to the RNase Z family.</text>
</comment>
<dbReference type="EMBL" id="ML986695">
    <property type="protein sequence ID" value="KAF2259892.1"/>
    <property type="molecule type" value="Genomic_DNA"/>
</dbReference>
<dbReference type="GO" id="GO:0046872">
    <property type="term" value="F:metal ion binding"/>
    <property type="evidence" value="ECO:0007669"/>
    <property type="project" value="UniProtKB-KW"/>
</dbReference>
<keyword evidence="8" id="KW-0255">Endonuclease</keyword>
<comment type="cofactor">
    <cofactor evidence="2">
        <name>Zn(2+)</name>
        <dbReference type="ChEBI" id="CHEBI:29105"/>
    </cofactor>
</comment>
<evidence type="ECO:0000256" key="4">
    <source>
        <dbReference type="ARBA" id="ARBA00012477"/>
    </source>
</evidence>
<organism evidence="14 15">
    <name type="scientific">Lojkania enalia</name>
    <dbReference type="NCBI Taxonomy" id="147567"/>
    <lineage>
        <taxon>Eukaryota</taxon>
        <taxon>Fungi</taxon>
        <taxon>Dikarya</taxon>
        <taxon>Ascomycota</taxon>
        <taxon>Pezizomycotina</taxon>
        <taxon>Dothideomycetes</taxon>
        <taxon>Pleosporomycetidae</taxon>
        <taxon>Pleosporales</taxon>
        <taxon>Pleosporales incertae sedis</taxon>
        <taxon>Lojkania</taxon>
    </lineage>
</organism>
<evidence type="ECO:0000256" key="6">
    <source>
        <dbReference type="ARBA" id="ARBA00022722"/>
    </source>
</evidence>
<evidence type="ECO:0000256" key="10">
    <source>
        <dbReference type="ARBA" id="ARBA00022833"/>
    </source>
</evidence>
<evidence type="ECO:0000256" key="7">
    <source>
        <dbReference type="ARBA" id="ARBA00022723"/>
    </source>
</evidence>
<protein>
    <recommendedName>
        <fullName evidence="4">ribonuclease Z</fullName>
        <ecNumber evidence="4">3.1.26.11</ecNumber>
    </recommendedName>
</protein>
<dbReference type="Pfam" id="PF12706">
    <property type="entry name" value="Lactamase_B_2"/>
    <property type="match status" value="1"/>
</dbReference>
<dbReference type="SUPFAM" id="SSF56281">
    <property type="entry name" value="Metallo-hydrolase/oxidoreductase"/>
    <property type="match status" value="2"/>
</dbReference>
<keyword evidence="7" id="KW-0479">Metal-binding</keyword>
<comment type="caution">
    <text evidence="14">The sequence shown here is derived from an EMBL/GenBank/DDBJ whole genome shotgun (WGS) entry which is preliminary data.</text>
</comment>
<evidence type="ECO:0000256" key="5">
    <source>
        <dbReference type="ARBA" id="ARBA00022694"/>
    </source>
</evidence>
<feature type="domain" description="tRNase Z endonuclease" evidence="13">
    <location>
        <begin position="6"/>
        <end position="68"/>
    </location>
</feature>
<evidence type="ECO:0000256" key="9">
    <source>
        <dbReference type="ARBA" id="ARBA00022801"/>
    </source>
</evidence>
<evidence type="ECO:0000256" key="1">
    <source>
        <dbReference type="ARBA" id="ARBA00000402"/>
    </source>
</evidence>
<evidence type="ECO:0000256" key="3">
    <source>
        <dbReference type="ARBA" id="ARBA00007823"/>
    </source>
</evidence>
<proteinExistence type="inferred from homology"/>
<dbReference type="Gene3D" id="3.60.15.10">
    <property type="entry name" value="Ribonuclease Z/Hydroxyacylglutathione hydrolase-like"/>
    <property type="match status" value="2"/>
</dbReference>
<evidence type="ECO:0000259" key="13">
    <source>
        <dbReference type="Pfam" id="PF13691"/>
    </source>
</evidence>
<keyword evidence="6" id="KW-0540">Nuclease</keyword>